<comment type="caution">
    <text evidence="2">The sequence shown here is derived from an EMBL/GenBank/DDBJ whole genome shotgun (WGS) entry which is preliminary data.</text>
</comment>
<dbReference type="AlphaFoldDB" id="A0A1J9QYB0"/>
<dbReference type="InterPro" id="IPR047121">
    <property type="entry name" value="YjiB-like"/>
</dbReference>
<dbReference type="Gene3D" id="2.60.120.10">
    <property type="entry name" value="Jelly Rolls"/>
    <property type="match status" value="1"/>
</dbReference>
<proteinExistence type="predicted"/>
<dbReference type="OrthoDB" id="2446447at2759"/>
<dbReference type="PANTHER" id="PTHR36448:SF2">
    <property type="entry name" value="CUPIN TYPE-1 DOMAIN-CONTAINING PROTEIN"/>
    <property type="match status" value="1"/>
</dbReference>
<feature type="compositionally biased region" description="Polar residues" evidence="1">
    <location>
        <begin position="1"/>
        <end position="11"/>
    </location>
</feature>
<dbReference type="Proteomes" id="UP000183809">
    <property type="component" value="Unassembled WGS sequence"/>
</dbReference>
<dbReference type="InterPro" id="IPR011051">
    <property type="entry name" value="RmlC_Cupin_sf"/>
</dbReference>
<protein>
    <submittedName>
        <fullName evidence="2">Cupin</fullName>
    </submittedName>
</protein>
<dbReference type="GeneID" id="31014590"/>
<accession>A0A1J9QYB0</accession>
<evidence type="ECO:0000313" key="3">
    <source>
        <dbReference type="Proteomes" id="UP000183809"/>
    </source>
</evidence>
<gene>
    <name evidence="2" type="ORF">BKCO1_3100053</name>
</gene>
<dbReference type="EMBL" id="MNUE01000031">
    <property type="protein sequence ID" value="OJD33361.1"/>
    <property type="molecule type" value="Genomic_DNA"/>
</dbReference>
<organism evidence="2 3">
    <name type="scientific">Diplodia corticola</name>
    <dbReference type="NCBI Taxonomy" id="236234"/>
    <lineage>
        <taxon>Eukaryota</taxon>
        <taxon>Fungi</taxon>
        <taxon>Dikarya</taxon>
        <taxon>Ascomycota</taxon>
        <taxon>Pezizomycotina</taxon>
        <taxon>Dothideomycetes</taxon>
        <taxon>Dothideomycetes incertae sedis</taxon>
        <taxon>Botryosphaeriales</taxon>
        <taxon>Botryosphaeriaceae</taxon>
        <taxon>Diplodia</taxon>
    </lineage>
</organism>
<evidence type="ECO:0000256" key="1">
    <source>
        <dbReference type="SAM" id="MobiDB-lite"/>
    </source>
</evidence>
<feature type="region of interest" description="Disordered" evidence="1">
    <location>
        <begin position="1"/>
        <end position="21"/>
    </location>
</feature>
<dbReference type="PANTHER" id="PTHR36448">
    <property type="entry name" value="BLR7373 PROTEIN"/>
    <property type="match status" value="1"/>
</dbReference>
<keyword evidence="3" id="KW-1185">Reference proteome</keyword>
<dbReference type="SUPFAM" id="SSF51182">
    <property type="entry name" value="RmlC-like cupins"/>
    <property type="match status" value="1"/>
</dbReference>
<evidence type="ECO:0000313" key="2">
    <source>
        <dbReference type="EMBL" id="OJD33361.1"/>
    </source>
</evidence>
<reference evidence="2 3" key="1">
    <citation type="submission" date="2016-10" db="EMBL/GenBank/DDBJ databases">
        <title>Proteomics and genomics reveal pathogen-plant mechanisms compatible with a hemibiotrophic lifestyle of Diplodia corticola.</title>
        <authorList>
            <person name="Fernandes I."/>
            <person name="De Jonge R."/>
            <person name="Van De Peer Y."/>
            <person name="Devreese B."/>
            <person name="Alves A."/>
            <person name="Esteves A.C."/>
        </authorList>
    </citation>
    <scope>NUCLEOTIDE SEQUENCE [LARGE SCALE GENOMIC DNA]</scope>
    <source>
        <strain evidence="2 3">CBS 112549</strain>
    </source>
</reference>
<dbReference type="STRING" id="236234.A0A1J9QYB0"/>
<name>A0A1J9QYB0_9PEZI</name>
<sequence length="195" mass="22011">MSLTMADSTPQEPEFYRFEPTSDSPNNVMPVLVYRSAFSTTMAIGELRNIIQRNRWHPDGHSEVNKTPLFNSSMHEMHAIVRGRCQLLVGGSQYGPPPGMMIYLSAGDIIVYPAGVSHCVVNAENYEYVTFLPEKSGKRDSCQPRAFNPKEMKQLQKNISKVFCPKHDPLSGKEGPLVEIWRLAVVQDNIAANWW</sequence>
<dbReference type="InterPro" id="IPR014710">
    <property type="entry name" value="RmlC-like_jellyroll"/>
</dbReference>
<dbReference type="RefSeq" id="XP_020129621.1">
    <property type="nucleotide sequence ID" value="XM_020274329.1"/>
</dbReference>